<dbReference type="Proteomes" id="UP000076482">
    <property type="component" value="Unassembled WGS sequence"/>
</dbReference>
<organism evidence="1 2">
    <name type="scientific">Bacillus cereus</name>
    <dbReference type="NCBI Taxonomy" id="1396"/>
    <lineage>
        <taxon>Bacteria</taxon>
        <taxon>Bacillati</taxon>
        <taxon>Bacillota</taxon>
        <taxon>Bacilli</taxon>
        <taxon>Bacillales</taxon>
        <taxon>Bacillaceae</taxon>
        <taxon>Bacillus</taxon>
        <taxon>Bacillus cereus group</taxon>
    </lineage>
</organism>
<name>A0A164QT15_BACCE</name>
<dbReference type="EMBL" id="LJKE01000015">
    <property type="protein sequence ID" value="KZD72143.1"/>
    <property type="molecule type" value="Genomic_DNA"/>
</dbReference>
<evidence type="ECO:0000313" key="1">
    <source>
        <dbReference type="EMBL" id="KZD72143.1"/>
    </source>
</evidence>
<dbReference type="AlphaFoldDB" id="A0A164QT15"/>
<sequence length="66" mass="7699">MKIIIQNESGTFELNTETLYYFFIEDDLPYEPIKGKITKLQNEILFLQDGTQIDSKLIFKALPLTN</sequence>
<proteinExistence type="predicted"/>
<dbReference type="PATRIC" id="fig|1396.535.peg.4356"/>
<protein>
    <submittedName>
        <fullName evidence="1">Uncharacterized protein</fullName>
    </submittedName>
</protein>
<accession>A0A164QT15</accession>
<dbReference type="RefSeq" id="WP_063259824.1">
    <property type="nucleotide sequence ID" value="NZ_LJKE01000015.1"/>
</dbReference>
<evidence type="ECO:0000313" key="2">
    <source>
        <dbReference type="Proteomes" id="UP000076482"/>
    </source>
</evidence>
<gene>
    <name evidence="1" type="ORF">B4088_0604</name>
</gene>
<comment type="caution">
    <text evidence="1">The sequence shown here is derived from an EMBL/GenBank/DDBJ whole genome shotgun (WGS) entry which is preliminary data.</text>
</comment>
<reference evidence="1 2" key="1">
    <citation type="submission" date="2015-09" db="EMBL/GenBank/DDBJ databases">
        <title>Bacillus cereus food isolates.</title>
        <authorList>
            <person name="Boekhorst J."/>
        </authorList>
    </citation>
    <scope>NUCLEOTIDE SEQUENCE [LARGE SCALE GENOMIC DNA]</scope>
    <source>
        <strain evidence="1 2">B4088</strain>
    </source>
</reference>